<dbReference type="EMBL" id="KV016795">
    <property type="protein sequence ID" value="KZV19151.1"/>
    <property type="molecule type" value="Genomic_DNA"/>
</dbReference>
<gene>
    <name evidence="1" type="ORF">F511_10042</name>
</gene>
<accession>A0A2Z7AC11</accession>
<dbReference type="AlphaFoldDB" id="A0A2Z7AC11"/>
<name>A0A2Z7AC11_9LAMI</name>
<dbReference type="Proteomes" id="UP000250235">
    <property type="component" value="Unassembled WGS sequence"/>
</dbReference>
<evidence type="ECO:0000313" key="2">
    <source>
        <dbReference type="Proteomes" id="UP000250235"/>
    </source>
</evidence>
<protein>
    <submittedName>
        <fullName evidence="1">Uncharacterized protein</fullName>
    </submittedName>
</protein>
<proteinExistence type="predicted"/>
<keyword evidence="2" id="KW-1185">Reference proteome</keyword>
<evidence type="ECO:0000313" key="1">
    <source>
        <dbReference type="EMBL" id="KZV19151.1"/>
    </source>
</evidence>
<organism evidence="1 2">
    <name type="scientific">Dorcoceras hygrometricum</name>
    <dbReference type="NCBI Taxonomy" id="472368"/>
    <lineage>
        <taxon>Eukaryota</taxon>
        <taxon>Viridiplantae</taxon>
        <taxon>Streptophyta</taxon>
        <taxon>Embryophyta</taxon>
        <taxon>Tracheophyta</taxon>
        <taxon>Spermatophyta</taxon>
        <taxon>Magnoliopsida</taxon>
        <taxon>eudicotyledons</taxon>
        <taxon>Gunneridae</taxon>
        <taxon>Pentapetalae</taxon>
        <taxon>asterids</taxon>
        <taxon>lamiids</taxon>
        <taxon>Lamiales</taxon>
        <taxon>Gesneriaceae</taxon>
        <taxon>Didymocarpoideae</taxon>
        <taxon>Trichosporeae</taxon>
        <taxon>Loxocarpinae</taxon>
        <taxon>Dorcoceras</taxon>
    </lineage>
</organism>
<reference evidence="1 2" key="1">
    <citation type="journal article" date="2015" name="Proc. Natl. Acad. Sci. U.S.A.">
        <title>The resurrection genome of Boea hygrometrica: A blueprint for survival of dehydration.</title>
        <authorList>
            <person name="Xiao L."/>
            <person name="Yang G."/>
            <person name="Zhang L."/>
            <person name="Yang X."/>
            <person name="Zhao S."/>
            <person name="Ji Z."/>
            <person name="Zhou Q."/>
            <person name="Hu M."/>
            <person name="Wang Y."/>
            <person name="Chen M."/>
            <person name="Xu Y."/>
            <person name="Jin H."/>
            <person name="Xiao X."/>
            <person name="Hu G."/>
            <person name="Bao F."/>
            <person name="Hu Y."/>
            <person name="Wan P."/>
            <person name="Li L."/>
            <person name="Deng X."/>
            <person name="Kuang T."/>
            <person name="Xiang C."/>
            <person name="Zhu J.K."/>
            <person name="Oliver M.J."/>
            <person name="He Y."/>
        </authorList>
    </citation>
    <scope>NUCLEOTIDE SEQUENCE [LARGE SCALE GENOMIC DNA]</scope>
    <source>
        <strain evidence="2">cv. XS01</strain>
    </source>
</reference>
<sequence>MKQMTLIVDQQAESQLSQIPEIPTGETWCQILVRRQLVMSLLVVAQRAMREQLLIKKYRLLVPNAEGYEERMEYDTQTDQGDPDEIAFTIAQDEQ</sequence>